<dbReference type="OrthoDB" id="1749346at2759"/>
<dbReference type="GO" id="GO:0015074">
    <property type="term" value="P:DNA integration"/>
    <property type="evidence" value="ECO:0007669"/>
    <property type="project" value="InterPro"/>
</dbReference>
<dbReference type="PROSITE" id="PS50144">
    <property type="entry name" value="MATH"/>
    <property type="match status" value="1"/>
</dbReference>
<dbReference type="AlphaFoldDB" id="A0A1R3G2J6"/>
<dbReference type="Gene3D" id="2.60.210.10">
    <property type="entry name" value="Apoptosis, Tumor Necrosis Factor Receptor Associated Protein 2, Chain A"/>
    <property type="match status" value="1"/>
</dbReference>
<organism evidence="4 5">
    <name type="scientific">Corchorus capsularis</name>
    <name type="common">Jute</name>
    <dbReference type="NCBI Taxonomy" id="210143"/>
    <lineage>
        <taxon>Eukaryota</taxon>
        <taxon>Viridiplantae</taxon>
        <taxon>Streptophyta</taxon>
        <taxon>Embryophyta</taxon>
        <taxon>Tracheophyta</taxon>
        <taxon>Spermatophyta</taxon>
        <taxon>Magnoliopsida</taxon>
        <taxon>eudicotyledons</taxon>
        <taxon>Gunneridae</taxon>
        <taxon>Pentapetalae</taxon>
        <taxon>rosids</taxon>
        <taxon>malvids</taxon>
        <taxon>Malvales</taxon>
        <taxon>Malvaceae</taxon>
        <taxon>Grewioideae</taxon>
        <taxon>Apeibeae</taxon>
        <taxon>Corchorus</taxon>
    </lineage>
</organism>
<dbReference type="Gene3D" id="3.30.420.10">
    <property type="entry name" value="Ribonuclease H-like superfamily/Ribonuclease H"/>
    <property type="match status" value="1"/>
</dbReference>
<evidence type="ECO:0000259" key="2">
    <source>
        <dbReference type="PROSITE" id="PS50144"/>
    </source>
</evidence>
<keyword evidence="5" id="KW-1185">Reference proteome</keyword>
<dbReference type="EMBL" id="AWWV01015530">
    <property type="protein sequence ID" value="OMO52289.1"/>
    <property type="molecule type" value="Genomic_DNA"/>
</dbReference>
<dbReference type="InterPro" id="IPR043502">
    <property type="entry name" value="DNA/RNA_pol_sf"/>
</dbReference>
<dbReference type="Proteomes" id="UP000188268">
    <property type="component" value="Unassembled WGS sequence"/>
</dbReference>
<dbReference type="InterPro" id="IPR002083">
    <property type="entry name" value="MATH/TRAF_dom"/>
</dbReference>
<dbReference type="PANTHER" id="PTHR46162:SF40">
    <property type="entry name" value="TRAF-LIKE FAMILY PROTEIN"/>
    <property type="match status" value="1"/>
</dbReference>
<sequence>MSPTVFKTSSLLKSMLLISDGTALKIYHTGSTKITPSTHPLSLNDVLCVPQSKSNLLSVSKLTESNDVSVEFFSKNFLVKELHTKEPVAHGLNRGILYYFTNNNPPIIELKALAMLSTKTDLETWHHRLGHHTSSTLHSVLNSFSLPCSSNKHFSSSNVCSCNTSHRLPFSTSSVTGRGPLDVIYTDVWGPARITSDQGFKYYVAFVDLFTRYTWFYPMKFKYDVYLLFPKFKSLVENYFKTKIVTIFSDCGASPTTSTSATENATTMMPLINAELPQIPQAETLQQTESPQATNTGDLTLVCAGSSQTITETIPQLETVEPTSSTTAIKDPQWKQTMLEELEALNRNGTWDLVPAPTNCTIVGCKWVFRIKRNVDGSIARYKARLVAKRLVLCLAFTNGWPLQQLDVNNAFLQGDLQDEIYMKQPPVLYDKQHPTLVCKLKKAIYSLKQAPRAWYCALSNFLISFDFKKFVADTSLFIYKSGDIVAYMLVYVDDLILTGNNKEFLATFTQTLASKFSIKDLGSLHYFLGIAVTNTASGLFLSQSKYIADLLEKASMTGAKECSTPLSTSNALTLNDGTASVDDTEFRKLIGSLQYLTLTKPDICYAKRNQAYTDSDWAGNRDDRKSTSAYILYLGNNLISWCSKKQKIVARSSTEAEYRAIASSVSELTWIESLLHELHATLPEAPLVLCDNLSATYTYVNPVFHTRMKSLCFYPKGNNKSGGDDHISLYLKIAETSTLPYGWEVLAEFEFFIFDQLRDTYLTIQEAEVRRFQKTKTEWGITRLLSLDIFKDISYGYLLDDCCVFGVEVVVIKHIGRIECFKLIKPLNNSFTREIKKFSTLRKEDY</sequence>
<dbReference type="Pfam" id="PF07727">
    <property type="entry name" value="RVT_2"/>
    <property type="match status" value="1"/>
</dbReference>
<evidence type="ECO:0000256" key="1">
    <source>
        <dbReference type="ARBA" id="ARBA00022750"/>
    </source>
</evidence>
<dbReference type="InterPro" id="IPR001584">
    <property type="entry name" value="Integrase_cat-core"/>
</dbReference>
<dbReference type="OMA" id="HIGRIEC"/>
<dbReference type="InterPro" id="IPR012337">
    <property type="entry name" value="RNaseH-like_sf"/>
</dbReference>
<protein>
    <submittedName>
        <fullName evidence="4">Integrase, catalytic core</fullName>
    </submittedName>
</protein>
<name>A0A1R3G2J6_COCAP</name>
<proteinExistence type="predicted"/>
<evidence type="ECO:0000259" key="3">
    <source>
        <dbReference type="PROSITE" id="PS50994"/>
    </source>
</evidence>
<dbReference type="Pfam" id="PF22936">
    <property type="entry name" value="Pol_BBD"/>
    <property type="match status" value="1"/>
</dbReference>
<evidence type="ECO:0000313" key="5">
    <source>
        <dbReference type="Proteomes" id="UP000188268"/>
    </source>
</evidence>
<keyword evidence="1" id="KW-0378">Hydrolase</keyword>
<dbReference type="PANTHER" id="PTHR46162">
    <property type="entry name" value="TRAF-LIKE FAMILY PROTEIN"/>
    <property type="match status" value="1"/>
</dbReference>
<comment type="caution">
    <text evidence="4">The sequence shown here is derived from an EMBL/GenBank/DDBJ whole genome shotgun (WGS) entry which is preliminary data.</text>
</comment>
<feature type="domain" description="MATH" evidence="2">
    <location>
        <begin position="666"/>
        <end position="810"/>
    </location>
</feature>
<keyword evidence="1" id="KW-0064">Aspartyl protease</keyword>
<dbReference type="SUPFAM" id="SSF56672">
    <property type="entry name" value="DNA/RNA polymerases"/>
    <property type="match status" value="1"/>
</dbReference>
<dbReference type="InterPro" id="IPR054722">
    <property type="entry name" value="PolX-like_BBD"/>
</dbReference>
<dbReference type="STRING" id="210143.A0A1R3G2J6"/>
<dbReference type="SUPFAM" id="SSF53098">
    <property type="entry name" value="Ribonuclease H-like"/>
    <property type="match status" value="1"/>
</dbReference>
<accession>A0A1R3G2J6</accession>
<dbReference type="GO" id="GO:0004190">
    <property type="term" value="F:aspartic-type endopeptidase activity"/>
    <property type="evidence" value="ECO:0007669"/>
    <property type="project" value="UniProtKB-KW"/>
</dbReference>
<evidence type="ECO:0000313" key="4">
    <source>
        <dbReference type="EMBL" id="OMO52289.1"/>
    </source>
</evidence>
<dbReference type="Gramene" id="OMO52289">
    <property type="protein sequence ID" value="OMO52289"/>
    <property type="gene ID" value="CCACVL1_29283"/>
</dbReference>
<dbReference type="InterPro" id="IPR036397">
    <property type="entry name" value="RNaseH_sf"/>
</dbReference>
<dbReference type="CDD" id="cd09272">
    <property type="entry name" value="RNase_HI_RT_Ty1"/>
    <property type="match status" value="1"/>
</dbReference>
<dbReference type="Pfam" id="PF22486">
    <property type="entry name" value="MATH_2"/>
    <property type="match status" value="1"/>
</dbReference>
<dbReference type="InterPro" id="IPR013103">
    <property type="entry name" value="RVT_2"/>
</dbReference>
<feature type="domain" description="Integrase catalytic" evidence="3">
    <location>
        <begin position="176"/>
        <end position="283"/>
    </location>
</feature>
<dbReference type="GO" id="GO:0003676">
    <property type="term" value="F:nucleic acid binding"/>
    <property type="evidence" value="ECO:0007669"/>
    <property type="project" value="InterPro"/>
</dbReference>
<dbReference type="CDD" id="cd00121">
    <property type="entry name" value="MATH"/>
    <property type="match status" value="1"/>
</dbReference>
<dbReference type="PROSITE" id="PS50994">
    <property type="entry name" value="INTEGRASE"/>
    <property type="match status" value="1"/>
</dbReference>
<reference evidence="4 5" key="1">
    <citation type="submission" date="2013-09" db="EMBL/GenBank/DDBJ databases">
        <title>Corchorus capsularis genome sequencing.</title>
        <authorList>
            <person name="Alam M."/>
            <person name="Haque M.S."/>
            <person name="Islam M.S."/>
            <person name="Emdad E.M."/>
            <person name="Islam M.M."/>
            <person name="Ahmed B."/>
            <person name="Halim A."/>
            <person name="Hossen Q.M.M."/>
            <person name="Hossain M.Z."/>
            <person name="Ahmed R."/>
            <person name="Khan M.M."/>
            <person name="Islam R."/>
            <person name="Rashid M.M."/>
            <person name="Khan S.A."/>
            <person name="Rahman M.S."/>
            <person name="Alam M."/>
        </authorList>
    </citation>
    <scope>NUCLEOTIDE SEQUENCE [LARGE SCALE GENOMIC DNA]</scope>
    <source>
        <strain evidence="5">cv. CVL-1</strain>
        <tissue evidence="4">Whole seedling</tissue>
    </source>
</reference>
<dbReference type="InterPro" id="IPR008974">
    <property type="entry name" value="TRAF-like"/>
</dbReference>
<keyword evidence="1" id="KW-0645">Protease</keyword>
<gene>
    <name evidence="4" type="ORF">CCACVL1_29283</name>
</gene>
<dbReference type="SUPFAM" id="SSF49599">
    <property type="entry name" value="TRAF domain-like"/>
    <property type="match status" value="1"/>
</dbReference>